<keyword evidence="7" id="KW-1185">Reference proteome</keyword>
<keyword evidence="3" id="KW-0539">Nucleus</keyword>
<evidence type="ECO:0000313" key="8">
    <source>
        <dbReference type="RefSeq" id="XP_027187978.1"/>
    </source>
</evidence>
<gene>
    <name evidence="8" type="primary">LOC101509041</name>
</gene>
<dbReference type="STRING" id="3827.A0A3Q7XME5"/>
<evidence type="ECO:0000256" key="1">
    <source>
        <dbReference type="ARBA" id="ARBA00004123"/>
    </source>
</evidence>
<feature type="domain" description="Myb-like" evidence="5">
    <location>
        <begin position="1"/>
        <end position="25"/>
    </location>
</feature>
<evidence type="ECO:0000259" key="5">
    <source>
        <dbReference type="PROSITE" id="PS50090"/>
    </source>
</evidence>
<proteinExistence type="predicted"/>
<organism evidence="7 8">
    <name type="scientific">Cicer arietinum</name>
    <name type="common">Chickpea</name>
    <name type="synonym">Garbanzo</name>
    <dbReference type="NCBI Taxonomy" id="3827"/>
    <lineage>
        <taxon>Eukaryota</taxon>
        <taxon>Viridiplantae</taxon>
        <taxon>Streptophyta</taxon>
        <taxon>Embryophyta</taxon>
        <taxon>Tracheophyta</taxon>
        <taxon>Spermatophyta</taxon>
        <taxon>Magnoliopsida</taxon>
        <taxon>eudicotyledons</taxon>
        <taxon>Gunneridae</taxon>
        <taxon>Pentapetalae</taxon>
        <taxon>rosids</taxon>
        <taxon>fabids</taxon>
        <taxon>Fabales</taxon>
        <taxon>Fabaceae</taxon>
        <taxon>Papilionoideae</taxon>
        <taxon>50 kb inversion clade</taxon>
        <taxon>NPAAA clade</taxon>
        <taxon>Hologalegina</taxon>
        <taxon>IRL clade</taxon>
        <taxon>Cicereae</taxon>
        <taxon>Cicer</taxon>
    </lineage>
</organism>
<dbReference type="Gene3D" id="1.10.10.60">
    <property type="entry name" value="Homeodomain-like"/>
    <property type="match status" value="1"/>
</dbReference>
<dbReference type="CDD" id="cd00167">
    <property type="entry name" value="SANT"/>
    <property type="match status" value="1"/>
</dbReference>
<reference evidence="8" key="2">
    <citation type="submission" date="2025-08" db="UniProtKB">
        <authorList>
            <consortium name="RefSeq"/>
        </authorList>
    </citation>
    <scope>IDENTIFICATION</scope>
    <source>
        <tissue evidence="8">Etiolated seedlings</tissue>
    </source>
</reference>
<name>A0A3Q7XME5_CICAR</name>
<dbReference type="InterPro" id="IPR009057">
    <property type="entry name" value="Homeodomain-like_sf"/>
</dbReference>
<dbReference type="GO" id="GO:0030154">
    <property type="term" value="P:cell differentiation"/>
    <property type="evidence" value="ECO:0007669"/>
    <property type="project" value="TreeGrafter"/>
</dbReference>
<evidence type="ECO:0000256" key="3">
    <source>
        <dbReference type="ARBA" id="ARBA00023242"/>
    </source>
</evidence>
<feature type="non-terminal residue" evidence="8">
    <location>
        <position position="1"/>
    </location>
</feature>
<feature type="region of interest" description="Disordered" evidence="4">
    <location>
        <begin position="31"/>
        <end position="54"/>
    </location>
</feature>
<feature type="domain" description="HTH myb-type" evidence="6">
    <location>
        <begin position="1"/>
        <end position="29"/>
    </location>
</feature>
<dbReference type="InterPro" id="IPR015495">
    <property type="entry name" value="Myb_TF_plants"/>
</dbReference>
<dbReference type="AlphaFoldDB" id="A0A3Q7XME5"/>
<dbReference type="KEGG" id="cam:101509041"/>
<dbReference type="InterPro" id="IPR001005">
    <property type="entry name" value="SANT/Myb"/>
</dbReference>
<reference evidence="7" key="1">
    <citation type="journal article" date="2013" name="Nat. Biotechnol.">
        <title>Draft genome sequence of chickpea (Cicer arietinum) provides a resource for trait improvement.</title>
        <authorList>
            <person name="Varshney R.K."/>
            <person name="Song C."/>
            <person name="Saxena R.K."/>
            <person name="Azam S."/>
            <person name="Yu S."/>
            <person name="Sharpe A.G."/>
            <person name="Cannon S."/>
            <person name="Baek J."/>
            <person name="Rosen B.D."/>
            <person name="Tar'an B."/>
            <person name="Millan T."/>
            <person name="Zhang X."/>
            <person name="Ramsay L.D."/>
            <person name="Iwata A."/>
            <person name="Wang Y."/>
            <person name="Nelson W."/>
            <person name="Farmer A.D."/>
            <person name="Gaur P.M."/>
            <person name="Soderlund C."/>
            <person name="Penmetsa R.V."/>
            <person name="Xu C."/>
            <person name="Bharti A.K."/>
            <person name="He W."/>
            <person name="Winter P."/>
            <person name="Zhao S."/>
            <person name="Hane J.K."/>
            <person name="Carrasquilla-Garcia N."/>
            <person name="Condie J.A."/>
            <person name="Upadhyaya H.D."/>
            <person name="Luo M.C."/>
            <person name="Thudi M."/>
            <person name="Gowda C.L."/>
            <person name="Singh N.P."/>
            <person name="Lichtenzveig J."/>
            <person name="Gali K.K."/>
            <person name="Rubio J."/>
            <person name="Nadarajan N."/>
            <person name="Dolezel J."/>
            <person name="Bansal K.C."/>
            <person name="Xu X."/>
            <person name="Edwards D."/>
            <person name="Zhang G."/>
            <person name="Kahl G."/>
            <person name="Gil J."/>
            <person name="Singh K.B."/>
            <person name="Datta S.K."/>
            <person name="Jackson S.A."/>
            <person name="Wang J."/>
            <person name="Cook D.R."/>
        </authorList>
    </citation>
    <scope>NUCLEOTIDE SEQUENCE [LARGE SCALE GENOMIC DNA]</scope>
    <source>
        <strain evidence="7">cv. CDC Frontier</strain>
    </source>
</reference>
<dbReference type="PaxDb" id="3827-XP_004490843.1"/>
<evidence type="ECO:0000256" key="4">
    <source>
        <dbReference type="SAM" id="MobiDB-lite"/>
    </source>
</evidence>
<dbReference type="GO" id="GO:0005634">
    <property type="term" value="C:nucleus"/>
    <property type="evidence" value="ECO:0007669"/>
    <property type="project" value="UniProtKB-SubCell"/>
</dbReference>
<keyword evidence="2" id="KW-0238">DNA-binding</keyword>
<sequence>RWSLIAARLPGRTANDVKNYWHTHLRKKTIVSKKEENKEKEKPKETMKPHEIIKPQPRTFSSHSLWLNGKHNFLKPFMVSNKDGDIAKDSESMVPIGDGGDCSTMSAMWWKSLLHVNDDKINEKIGSCSLLQDDPTLELPNLENFLNEDPSVSDCYWGSNNPCEFDSILDFLN</sequence>
<dbReference type="GO" id="GO:0006355">
    <property type="term" value="P:regulation of DNA-templated transcription"/>
    <property type="evidence" value="ECO:0007669"/>
    <property type="project" value="TreeGrafter"/>
</dbReference>
<evidence type="ECO:0000259" key="6">
    <source>
        <dbReference type="PROSITE" id="PS51294"/>
    </source>
</evidence>
<feature type="compositionally biased region" description="Basic and acidic residues" evidence="4">
    <location>
        <begin position="32"/>
        <end position="53"/>
    </location>
</feature>
<dbReference type="GO" id="GO:0000976">
    <property type="term" value="F:transcription cis-regulatory region binding"/>
    <property type="evidence" value="ECO:0007669"/>
    <property type="project" value="TreeGrafter"/>
</dbReference>
<dbReference type="Pfam" id="PF00249">
    <property type="entry name" value="Myb_DNA-binding"/>
    <property type="match status" value="1"/>
</dbReference>
<dbReference type="PANTHER" id="PTHR47998:SF91">
    <property type="entry name" value="MYB-RELATED PROTEIN 308-LIKE"/>
    <property type="match status" value="1"/>
</dbReference>
<dbReference type="Proteomes" id="UP000087171">
    <property type="component" value="Chromosome Ca2"/>
</dbReference>
<dbReference type="PROSITE" id="PS50090">
    <property type="entry name" value="MYB_LIKE"/>
    <property type="match status" value="1"/>
</dbReference>
<dbReference type="SUPFAM" id="SSF46689">
    <property type="entry name" value="Homeodomain-like"/>
    <property type="match status" value="1"/>
</dbReference>
<dbReference type="PANTHER" id="PTHR47998">
    <property type="entry name" value="TRANSCRIPTION FACTOR MYB51-LIKE ISOFORM X1"/>
    <property type="match status" value="1"/>
</dbReference>
<evidence type="ECO:0000313" key="7">
    <source>
        <dbReference type="Proteomes" id="UP000087171"/>
    </source>
</evidence>
<dbReference type="InterPro" id="IPR017930">
    <property type="entry name" value="Myb_dom"/>
</dbReference>
<comment type="subcellular location">
    <subcellularLocation>
        <location evidence="1">Nucleus</location>
    </subcellularLocation>
</comment>
<dbReference type="PROSITE" id="PS51294">
    <property type="entry name" value="HTH_MYB"/>
    <property type="match status" value="1"/>
</dbReference>
<accession>A0A3Q7XME5</accession>
<dbReference type="OrthoDB" id="2143914at2759"/>
<dbReference type="RefSeq" id="XP_027187978.1">
    <property type="nucleotide sequence ID" value="XM_027332177.1"/>
</dbReference>
<evidence type="ECO:0000256" key="2">
    <source>
        <dbReference type="ARBA" id="ARBA00023125"/>
    </source>
</evidence>
<protein>
    <submittedName>
        <fullName evidence="8">Transcription factor MYB113</fullName>
    </submittedName>
</protein>